<name>A0A9K3DIY6_HELAN</name>
<reference evidence="1" key="1">
    <citation type="journal article" date="2017" name="Nature">
        <title>The sunflower genome provides insights into oil metabolism, flowering and Asterid evolution.</title>
        <authorList>
            <person name="Badouin H."/>
            <person name="Gouzy J."/>
            <person name="Grassa C.J."/>
            <person name="Murat F."/>
            <person name="Staton S.E."/>
            <person name="Cottret L."/>
            <person name="Lelandais-Briere C."/>
            <person name="Owens G.L."/>
            <person name="Carrere S."/>
            <person name="Mayjonade B."/>
            <person name="Legrand L."/>
            <person name="Gill N."/>
            <person name="Kane N.C."/>
            <person name="Bowers J.E."/>
            <person name="Hubner S."/>
            <person name="Bellec A."/>
            <person name="Berard A."/>
            <person name="Berges H."/>
            <person name="Blanchet N."/>
            <person name="Boniface M.C."/>
            <person name="Brunel D."/>
            <person name="Catrice O."/>
            <person name="Chaidir N."/>
            <person name="Claudel C."/>
            <person name="Donnadieu C."/>
            <person name="Faraut T."/>
            <person name="Fievet G."/>
            <person name="Helmstetter N."/>
            <person name="King M."/>
            <person name="Knapp S.J."/>
            <person name="Lai Z."/>
            <person name="Le Paslier M.C."/>
            <person name="Lippi Y."/>
            <person name="Lorenzon L."/>
            <person name="Mandel J.R."/>
            <person name="Marage G."/>
            <person name="Marchand G."/>
            <person name="Marquand E."/>
            <person name="Bret-Mestries E."/>
            <person name="Morien E."/>
            <person name="Nambeesan S."/>
            <person name="Nguyen T."/>
            <person name="Pegot-Espagnet P."/>
            <person name="Pouilly N."/>
            <person name="Raftis F."/>
            <person name="Sallet E."/>
            <person name="Schiex T."/>
            <person name="Thomas J."/>
            <person name="Vandecasteele C."/>
            <person name="Vares D."/>
            <person name="Vear F."/>
            <person name="Vautrin S."/>
            <person name="Crespi M."/>
            <person name="Mangin B."/>
            <person name="Burke J.M."/>
            <person name="Salse J."/>
            <person name="Munos S."/>
            <person name="Vincourt P."/>
            <person name="Rieseberg L.H."/>
            <person name="Langlade N.B."/>
        </authorList>
    </citation>
    <scope>NUCLEOTIDE SEQUENCE</scope>
    <source>
        <tissue evidence="1">Leaves</tissue>
    </source>
</reference>
<accession>A0A9K3DIY6</accession>
<organism evidence="1 2">
    <name type="scientific">Helianthus annuus</name>
    <name type="common">Common sunflower</name>
    <dbReference type="NCBI Taxonomy" id="4232"/>
    <lineage>
        <taxon>Eukaryota</taxon>
        <taxon>Viridiplantae</taxon>
        <taxon>Streptophyta</taxon>
        <taxon>Embryophyta</taxon>
        <taxon>Tracheophyta</taxon>
        <taxon>Spermatophyta</taxon>
        <taxon>Magnoliopsida</taxon>
        <taxon>eudicotyledons</taxon>
        <taxon>Gunneridae</taxon>
        <taxon>Pentapetalae</taxon>
        <taxon>asterids</taxon>
        <taxon>campanulids</taxon>
        <taxon>Asterales</taxon>
        <taxon>Asteraceae</taxon>
        <taxon>Asteroideae</taxon>
        <taxon>Heliantheae alliance</taxon>
        <taxon>Heliantheae</taxon>
        <taxon>Helianthus</taxon>
    </lineage>
</organism>
<evidence type="ECO:0000313" key="2">
    <source>
        <dbReference type="Proteomes" id="UP000215914"/>
    </source>
</evidence>
<proteinExistence type="predicted"/>
<dbReference type="Gramene" id="mRNA:HanXRQr2_Chr17g0798541">
    <property type="protein sequence ID" value="CDS:HanXRQr2_Chr17g0798541.1"/>
    <property type="gene ID" value="HanXRQr2_Chr17g0798541"/>
</dbReference>
<dbReference type="Proteomes" id="UP000215914">
    <property type="component" value="Unassembled WGS sequence"/>
</dbReference>
<sequence length="69" mass="7895">MPQKAQPECSVCYVTRPSWSTQTLPWLPIKSISQSMNVLTTQHKSDFLFLVHINIMQQVTLVNTSVHQP</sequence>
<protein>
    <submittedName>
        <fullName evidence="1">Uncharacterized protein</fullName>
    </submittedName>
</protein>
<comment type="caution">
    <text evidence="1">The sequence shown here is derived from an EMBL/GenBank/DDBJ whole genome shotgun (WGS) entry which is preliminary data.</text>
</comment>
<gene>
    <name evidence="1" type="ORF">HanXRQr2_Chr17g0798541</name>
</gene>
<dbReference type="AlphaFoldDB" id="A0A9K3DIY6"/>
<keyword evidence="2" id="KW-1185">Reference proteome</keyword>
<dbReference type="EMBL" id="MNCJ02000332">
    <property type="protein sequence ID" value="KAF5755078.1"/>
    <property type="molecule type" value="Genomic_DNA"/>
</dbReference>
<reference evidence="1" key="2">
    <citation type="submission" date="2020-06" db="EMBL/GenBank/DDBJ databases">
        <title>Helianthus annuus Genome sequencing and assembly Release 2.</title>
        <authorList>
            <person name="Gouzy J."/>
            <person name="Langlade N."/>
            <person name="Munos S."/>
        </authorList>
    </citation>
    <scope>NUCLEOTIDE SEQUENCE</scope>
    <source>
        <tissue evidence="1">Leaves</tissue>
    </source>
</reference>
<evidence type="ECO:0000313" key="1">
    <source>
        <dbReference type="EMBL" id="KAF5755078.1"/>
    </source>
</evidence>